<reference evidence="3" key="1">
    <citation type="submission" date="2023-06" db="EMBL/GenBank/DDBJ databases">
        <title>Genome-scale phylogeny and comparative genomics of the fungal order Sordariales.</title>
        <authorList>
            <consortium name="Lawrence Berkeley National Laboratory"/>
            <person name="Hensen N."/>
            <person name="Bonometti L."/>
            <person name="Westerberg I."/>
            <person name="Brannstrom I.O."/>
            <person name="Guillou S."/>
            <person name="Cros-Aarteil S."/>
            <person name="Calhoun S."/>
            <person name="Haridas S."/>
            <person name="Kuo A."/>
            <person name="Mondo S."/>
            <person name="Pangilinan J."/>
            <person name="Riley R."/>
            <person name="Labutti K."/>
            <person name="Andreopoulos B."/>
            <person name="Lipzen A."/>
            <person name="Chen C."/>
            <person name="Yanf M."/>
            <person name="Daum C."/>
            <person name="Ng V."/>
            <person name="Clum A."/>
            <person name="Steindorff A."/>
            <person name="Ohm R."/>
            <person name="Martin F."/>
            <person name="Silar P."/>
            <person name="Natvig D."/>
            <person name="Lalanne C."/>
            <person name="Gautier V."/>
            <person name="Ament-Velasquez S.L."/>
            <person name="Kruys A."/>
            <person name="Hutchinson M.I."/>
            <person name="Powell A.J."/>
            <person name="Barry K."/>
            <person name="Miller A.N."/>
            <person name="Grigoriev I.V."/>
            <person name="Debuchy R."/>
            <person name="Gladieux P."/>
            <person name="Thoren M.H."/>
            <person name="Johannesson H."/>
        </authorList>
    </citation>
    <scope>NUCLEOTIDE SEQUENCE</scope>
    <source>
        <strain evidence="3">CBS 307.81</strain>
    </source>
</reference>
<sequence>MLLYASRLICFILLFCIVPITLALSPETSSFGLLNQLGTFIGNSDFGYLIRMATLHEQVKGWHEGERAVHILLKVPTSNRENPTNVGLSWSHGGRVSASPLVAIGTLDEQGRPWTTIWGGERNFARQISHDRLVMASLVDKLHDPVVKALGLDRLADGELGQTSGTKAISALSIDLESRDRVKLGGKVVAGALVARPDDEAVSQVQLGFQVEESLGNCPKYLNKKVIRAHLPSPELVSSSLPLPEEAVSLIAKADLFFLSSTNGQTMDTNHRGGPPGFMRVISNTDPSMRAGDGGVVLIYPEYSGNRLYQTLGNLHTNPLIGIAIPDFDTSDVLYLTGTTELLVGDTAAAYLPHTKLAVKITVHSAFFVKDSLPFRGTPGEFSPYNPPLRKLTSEAPAPPSASKPTAIATLIKKTSLSPTISRFTFSLSFSNPEEKRLWNPGQHITLDFSGELDNGWVHMNNSDPQSLNDDYVRTFTISSPPSSSSNSEKGVNFEITARKHGPVTGFLWGFNISPRAASLEIPVLGFGGEENFRLVHSDEGRKKVFVAGGVGITPFLGQVEEIAGAGDHKVELIWSLRADDLPFAREVLERNGGFKQVKVRLFVTGGRGDFGEVDMEKIRGLEGVAVETRRLTKKDVMGDWFDKERKKYFLCAGVGMMKVLRGWLEGEEVVSESFEY</sequence>
<dbReference type="PANTHER" id="PTHR42815:SF2">
    <property type="entry name" value="FAD-BINDING, PUTATIVE (AFU_ORTHOLOGUE AFUA_6G07600)-RELATED"/>
    <property type="match status" value="1"/>
</dbReference>
<dbReference type="InterPro" id="IPR012349">
    <property type="entry name" value="Split_barrel_FMN-bd"/>
</dbReference>
<evidence type="ECO:0000256" key="1">
    <source>
        <dbReference type="SAM" id="SignalP"/>
    </source>
</evidence>
<keyword evidence="1" id="KW-0732">Signal</keyword>
<evidence type="ECO:0000259" key="2">
    <source>
        <dbReference type="PROSITE" id="PS51384"/>
    </source>
</evidence>
<dbReference type="InterPro" id="IPR039261">
    <property type="entry name" value="FNR_nucleotide-bd"/>
</dbReference>
<dbReference type="Proteomes" id="UP001174997">
    <property type="component" value="Unassembled WGS sequence"/>
</dbReference>
<dbReference type="SUPFAM" id="SSF63380">
    <property type="entry name" value="Riboflavin synthase domain-like"/>
    <property type="match status" value="1"/>
</dbReference>
<gene>
    <name evidence="3" type="ORF">QBC41DRAFT_314449</name>
</gene>
<dbReference type="AlphaFoldDB" id="A0AA40DEF4"/>
<dbReference type="Gene3D" id="3.40.50.80">
    <property type="entry name" value="Nucleotide-binding domain of ferredoxin-NADP reductase (FNR) module"/>
    <property type="match status" value="1"/>
</dbReference>
<evidence type="ECO:0000313" key="3">
    <source>
        <dbReference type="EMBL" id="KAK0671998.1"/>
    </source>
</evidence>
<protein>
    <recommendedName>
        <fullName evidence="2">FAD-binding FR-type domain-containing protein</fullName>
    </recommendedName>
</protein>
<accession>A0AA40DEF4</accession>
<dbReference type="Gene3D" id="2.30.110.10">
    <property type="entry name" value="Electron Transport, Fmn-binding Protein, Chain A"/>
    <property type="match status" value="1"/>
</dbReference>
<comment type="caution">
    <text evidence="3">The sequence shown here is derived from an EMBL/GenBank/DDBJ whole genome shotgun (WGS) entry which is preliminary data.</text>
</comment>
<dbReference type="GO" id="GO:0016491">
    <property type="term" value="F:oxidoreductase activity"/>
    <property type="evidence" value="ECO:0007669"/>
    <property type="project" value="InterPro"/>
</dbReference>
<dbReference type="EMBL" id="JAULSY010000016">
    <property type="protein sequence ID" value="KAK0671998.1"/>
    <property type="molecule type" value="Genomic_DNA"/>
</dbReference>
<name>A0AA40DEF4_9PEZI</name>
<evidence type="ECO:0000313" key="4">
    <source>
        <dbReference type="Proteomes" id="UP001174997"/>
    </source>
</evidence>
<keyword evidence="4" id="KW-1185">Reference proteome</keyword>
<dbReference type="InterPro" id="IPR017927">
    <property type="entry name" value="FAD-bd_FR_type"/>
</dbReference>
<feature type="chain" id="PRO_5041217758" description="FAD-binding FR-type domain-containing protein" evidence="1">
    <location>
        <begin position="24"/>
        <end position="677"/>
    </location>
</feature>
<feature type="signal peptide" evidence="1">
    <location>
        <begin position="1"/>
        <end position="23"/>
    </location>
</feature>
<feature type="domain" description="FAD-binding FR-type" evidence="2">
    <location>
        <begin position="404"/>
        <end position="536"/>
    </location>
</feature>
<dbReference type="SUPFAM" id="SSF52343">
    <property type="entry name" value="Ferredoxin reductase-like, C-terminal NADP-linked domain"/>
    <property type="match status" value="1"/>
</dbReference>
<dbReference type="PROSITE" id="PS51384">
    <property type="entry name" value="FAD_FR"/>
    <property type="match status" value="1"/>
</dbReference>
<dbReference type="InterPro" id="IPR017938">
    <property type="entry name" value="Riboflavin_synthase-like_b-brl"/>
</dbReference>
<proteinExistence type="predicted"/>
<organism evidence="3 4">
    <name type="scientific">Cercophora samala</name>
    <dbReference type="NCBI Taxonomy" id="330535"/>
    <lineage>
        <taxon>Eukaryota</taxon>
        <taxon>Fungi</taxon>
        <taxon>Dikarya</taxon>
        <taxon>Ascomycota</taxon>
        <taxon>Pezizomycotina</taxon>
        <taxon>Sordariomycetes</taxon>
        <taxon>Sordariomycetidae</taxon>
        <taxon>Sordariales</taxon>
        <taxon>Lasiosphaeriaceae</taxon>
        <taxon>Cercophora</taxon>
    </lineage>
</organism>
<dbReference type="PANTHER" id="PTHR42815">
    <property type="entry name" value="FAD-BINDING, PUTATIVE (AFU_ORTHOLOGUE AFUA_6G07600)-RELATED"/>
    <property type="match status" value="1"/>
</dbReference>
<dbReference type="CDD" id="cd06197">
    <property type="entry name" value="FNR_like_2"/>
    <property type="match status" value="1"/>
</dbReference>